<organism evidence="2 3">
    <name type="scientific">Knipowitschia caucasica</name>
    <name type="common">Caucasian dwarf goby</name>
    <name type="synonym">Pomatoschistus caucasicus</name>
    <dbReference type="NCBI Taxonomy" id="637954"/>
    <lineage>
        <taxon>Eukaryota</taxon>
        <taxon>Metazoa</taxon>
        <taxon>Chordata</taxon>
        <taxon>Craniata</taxon>
        <taxon>Vertebrata</taxon>
        <taxon>Euteleostomi</taxon>
        <taxon>Actinopterygii</taxon>
        <taxon>Neopterygii</taxon>
        <taxon>Teleostei</taxon>
        <taxon>Neoteleostei</taxon>
        <taxon>Acanthomorphata</taxon>
        <taxon>Gobiaria</taxon>
        <taxon>Gobiiformes</taxon>
        <taxon>Gobioidei</taxon>
        <taxon>Gobiidae</taxon>
        <taxon>Gobiinae</taxon>
        <taxon>Knipowitschia</taxon>
    </lineage>
</organism>
<gene>
    <name evidence="2" type="ORF">KC01_LOCUS24259</name>
</gene>
<keyword evidence="3" id="KW-1185">Reference proteome</keyword>
<feature type="region of interest" description="Disordered" evidence="1">
    <location>
        <begin position="174"/>
        <end position="196"/>
    </location>
</feature>
<protein>
    <submittedName>
        <fullName evidence="2">Uncharacterized protein</fullName>
    </submittedName>
</protein>
<proteinExistence type="predicted"/>
<dbReference type="EMBL" id="OZ035842">
    <property type="protein sequence ID" value="CAL1595460.1"/>
    <property type="molecule type" value="Genomic_DNA"/>
</dbReference>
<dbReference type="AlphaFoldDB" id="A0AAV2KZH9"/>
<evidence type="ECO:0000313" key="3">
    <source>
        <dbReference type="Proteomes" id="UP001497482"/>
    </source>
</evidence>
<sequence>MVRFGFGGLKGCNSAGPVLTLHLLHLVPLPPQVTTSAPRTPLLSSAVHPLLSLKGGWTLFGTRIKQPKFSSKTHWPRPASVLALRCLVGQAPPWLGVFPFFGKWCPETGPSRLCPRGPSSLAPWVNGHCAVPLIPDKAILWRGGVSAAQSQPGLPHCLTLQMKKSLCSALKYGGEREDAPEDETKEGEGEKEGVIV</sequence>
<feature type="compositionally biased region" description="Basic and acidic residues" evidence="1">
    <location>
        <begin position="186"/>
        <end position="196"/>
    </location>
</feature>
<dbReference type="Proteomes" id="UP001497482">
    <property type="component" value="Chromosome 20"/>
</dbReference>
<evidence type="ECO:0000313" key="2">
    <source>
        <dbReference type="EMBL" id="CAL1595460.1"/>
    </source>
</evidence>
<name>A0AAV2KZH9_KNICA</name>
<reference evidence="2 3" key="1">
    <citation type="submission" date="2024-04" db="EMBL/GenBank/DDBJ databases">
        <authorList>
            <person name="Waldvogel A.-M."/>
            <person name="Schoenle A."/>
        </authorList>
    </citation>
    <scope>NUCLEOTIDE SEQUENCE [LARGE SCALE GENOMIC DNA]</scope>
</reference>
<accession>A0AAV2KZH9</accession>
<evidence type="ECO:0000256" key="1">
    <source>
        <dbReference type="SAM" id="MobiDB-lite"/>
    </source>
</evidence>